<evidence type="ECO:0000256" key="6">
    <source>
        <dbReference type="ARBA" id="ARBA00022723"/>
    </source>
</evidence>
<comment type="subunit">
    <text evidence="12">Monomer. Interacts with DnaB.</text>
</comment>
<dbReference type="PANTHER" id="PTHR30313:SF2">
    <property type="entry name" value="DNA PRIMASE"/>
    <property type="match status" value="1"/>
</dbReference>
<dbReference type="EMBL" id="JBBPCO010000008">
    <property type="protein sequence ID" value="MEK8089912.1"/>
    <property type="molecule type" value="Genomic_DNA"/>
</dbReference>
<dbReference type="InterPro" id="IPR036977">
    <property type="entry name" value="DNA_primase_Znf_CHC2"/>
</dbReference>
<evidence type="ECO:0000256" key="5">
    <source>
        <dbReference type="ARBA" id="ARBA00022705"/>
    </source>
</evidence>
<dbReference type="Gene3D" id="3.90.580.10">
    <property type="entry name" value="Zinc finger, CHC2-type domain"/>
    <property type="match status" value="1"/>
</dbReference>
<dbReference type="SUPFAM" id="SSF56731">
    <property type="entry name" value="DNA primase core"/>
    <property type="match status" value="1"/>
</dbReference>
<comment type="domain">
    <text evidence="12">Contains an N-terminal zinc-binding domain, a central core domain that contains the primase activity, and a C-terminal DnaB-binding domain.</text>
</comment>
<evidence type="ECO:0000313" key="15">
    <source>
        <dbReference type="Proteomes" id="UP001446205"/>
    </source>
</evidence>
<dbReference type="Gene3D" id="3.90.980.10">
    <property type="entry name" value="DNA primase, catalytic core, N-terminal domain"/>
    <property type="match status" value="1"/>
</dbReference>
<evidence type="ECO:0000256" key="11">
    <source>
        <dbReference type="ARBA" id="ARBA00023163"/>
    </source>
</evidence>
<dbReference type="PANTHER" id="PTHR30313">
    <property type="entry name" value="DNA PRIMASE"/>
    <property type="match status" value="1"/>
</dbReference>
<dbReference type="InterPro" id="IPR006295">
    <property type="entry name" value="DNA_primase_DnaG"/>
</dbReference>
<dbReference type="Pfam" id="PF01807">
    <property type="entry name" value="Zn_ribbon_DnaG"/>
    <property type="match status" value="1"/>
</dbReference>
<evidence type="ECO:0000256" key="7">
    <source>
        <dbReference type="ARBA" id="ARBA00022771"/>
    </source>
</evidence>
<dbReference type="InterPro" id="IPR019475">
    <property type="entry name" value="DNA_primase_DnaB-bd"/>
</dbReference>
<keyword evidence="7 12" id="KW-0863">Zinc-finger</keyword>
<dbReference type="SMART" id="SM00493">
    <property type="entry name" value="TOPRIM"/>
    <property type="match status" value="1"/>
</dbReference>
<feature type="domain" description="Toprim" evidence="13">
    <location>
        <begin position="256"/>
        <end position="338"/>
    </location>
</feature>
<keyword evidence="3 12" id="KW-0808">Transferase</keyword>
<evidence type="ECO:0000256" key="8">
    <source>
        <dbReference type="ARBA" id="ARBA00022833"/>
    </source>
</evidence>
<protein>
    <recommendedName>
        <fullName evidence="12">DNA primase</fullName>
        <ecNumber evidence="12">2.7.7.101</ecNumber>
    </recommendedName>
</protein>
<feature type="zinc finger region" description="CHC2-type" evidence="12">
    <location>
        <begin position="39"/>
        <end position="63"/>
    </location>
</feature>
<keyword evidence="5 12" id="KW-0235">DNA replication</keyword>
<dbReference type="NCBIfam" id="TIGR01391">
    <property type="entry name" value="dnaG"/>
    <property type="match status" value="1"/>
</dbReference>
<sequence>MARIPQAFIDELLARCDLVSLIDARVPLKKAGRDHVARCPFHQEKTPSFHVSPDKQIYYCFGCHAHGNAIGFLMEYERLSFPEAVRDLAQMTGMRMPEESDGPKPAAENHPLLIQQLEAVARRYQEHLRKHPPALAYLQQRGLNEETIRQFELGFAPARWDFLVREFGQKPQERDMLLGNGLIIPREGKEGYYDRFRDRIMFPIRDHRGRLIGFGGRVLTADAQPKYLNSPETQLYHKSDVLYGFFQARDAIRAEQKALVVEGYMDVIALHQQDIRFAVATSGTATTHSHLERLFRAAPEIVFCFDGDRAGREAAWRALDNALPALQEGRLLRFLFLPEGEDPDSYVRKAGRESFLTQLEQAIPALDFLLARLGEQVDMSRTDERARLASLAKPYLDKVPPGPLKQLYDQRLRELVGLAPIQKEFRPRAKAQRQSRAKPTRLSLVARSMALLLQLPEQSAWQAINRPRLAEVRAPGIGLLCQMLDIVLETPHMNTAILLSRFSEHPSLSRLAALASLDLGALSGPEDGKAEVLAADVAGCVDALNELSRQARFEVLKARANDSEHPLNADELKEFVTLLQRSRPSRSGQES</sequence>
<dbReference type="RefSeq" id="WP_341370970.1">
    <property type="nucleotide sequence ID" value="NZ_JBBPCO010000008.1"/>
</dbReference>
<name>A0ABU9D8R3_9PROT</name>
<comment type="similarity">
    <text evidence="12">Belongs to the DnaG primase family.</text>
</comment>
<keyword evidence="11 12" id="KW-0804">Transcription</keyword>
<dbReference type="InterPro" id="IPR002694">
    <property type="entry name" value="Znf_CHC2"/>
</dbReference>
<dbReference type="Pfam" id="PF10410">
    <property type="entry name" value="DnaB_bind"/>
    <property type="match status" value="1"/>
</dbReference>
<dbReference type="InterPro" id="IPR050219">
    <property type="entry name" value="DnaG_primase"/>
</dbReference>
<dbReference type="Pfam" id="PF13155">
    <property type="entry name" value="Toprim_2"/>
    <property type="match status" value="1"/>
</dbReference>
<dbReference type="InterPro" id="IPR013173">
    <property type="entry name" value="DNA_primase_DnaG_DnaB-bd_dom"/>
</dbReference>
<comment type="caution">
    <text evidence="14">The sequence shown here is derived from an EMBL/GenBank/DDBJ whole genome shotgun (WGS) entry which is preliminary data.</text>
</comment>
<dbReference type="Gene3D" id="1.10.860.10">
    <property type="entry name" value="DNAb Helicase, Chain A"/>
    <property type="match status" value="1"/>
</dbReference>
<organism evidence="14 15">
    <name type="scientific">Thermithiobacillus plumbiphilus</name>
    <dbReference type="NCBI Taxonomy" id="1729899"/>
    <lineage>
        <taxon>Bacteria</taxon>
        <taxon>Pseudomonadati</taxon>
        <taxon>Pseudomonadota</taxon>
        <taxon>Acidithiobacillia</taxon>
        <taxon>Acidithiobacillales</taxon>
        <taxon>Thermithiobacillaceae</taxon>
        <taxon>Thermithiobacillus</taxon>
    </lineage>
</organism>
<keyword evidence="1 12" id="KW-0240">DNA-directed RNA polymerase</keyword>
<keyword evidence="9" id="KW-0460">Magnesium</keyword>
<dbReference type="SUPFAM" id="SSF57783">
    <property type="entry name" value="Zinc beta-ribbon"/>
    <property type="match status" value="1"/>
</dbReference>
<keyword evidence="4 12" id="KW-0548">Nucleotidyltransferase</keyword>
<comment type="cofactor">
    <cofactor evidence="12">
        <name>Zn(2+)</name>
        <dbReference type="ChEBI" id="CHEBI:29105"/>
    </cofactor>
    <text evidence="12">Binds 1 zinc ion per monomer.</text>
</comment>
<comment type="function">
    <text evidence="12">RNA polymerase that catalyzes the synthesis of short RNA molecules used as primers for DNA polymerase during DNA replication.</text>
</comment>
<dbReference type="Gene3D" id="1.20.50.20">
    <property type="entry name" value="DnaG, RNA polymerase domain, helical bundle"/>
    <property type="match status" value="1"/>
</dbReference>
<dbReference type="EC" id="2.7.7.101" evidence="12"/>
<dbReference type="InterPro" id="IPR034151">
    <property type="entry name" value="TOPRIM_DnaG_bac"/>
</dbReference>
<evidence type="ECO:0000256" key="2">
    <source>
        <dbReference type="ARBA" id="ARBA00022515"/>
    </source>
</evidence>
<dbReference type="Pfam" id="PF08278">
    <property type="entry name" value="DnaG_DnaB_bind"/>
    <property type="match status" value="1"/>
</dbReference>
<dbReference type="Proteomes" id="UP001446205">
    <property type="component" value="Unassembled WGS sequence"/>
</dbReference>
<evidence type="ECO:0000256" key="9">
    <source>
        <dbReference type="ARBA" id="ARBA00022842"/>
    </source>
</evidence>
<dbReference type="Pfam" id="PF08275">
    <property type="entry name" value="DNAG_N"/>
    <property type="match status" value="1"/>
</dbReference>
<keyword evidence="2 12" id="KW-0639">Primosome</keyword>
<dbReference type="SMART" id="SM00400">
    <property type="entry name" value="ZnF_CHCC"/>
    <property type="match status" value="1"/>
</dbReference>
<gene>
    <name evidence="12 14" type="primary">dnaG</name>
    <name evidence="14" type="ORF">WOB96_09050</name>
</gene>
<comment type="catalytic activity">
    <reaction evidence="12">
        <text>ssDNA + n NTP = ssDNA/pppN(pN)n-1 hybrid + (n-1) diphosphate.</text>
        <dbReference type="EC" id="2.7.7.101"/>
    </reaction>
</comment>
<proteinExistence type="inferred from homology"/>
<evidence type="ECO:0000256" key="3">
    <source>
        <dbReference type="ARBA" id="ARBA00022679"/>
    </source>
</evidence>
<dbReference type="InterPro" id="IPR013264">
    <property type="entry name" value="DNAG_N"/>
</dbReference>
<dbReference type="HAMAP" id="MF_00974">
    <property type="entry name" value="DNA_primase_DnaG"/>
    <property type="match status" value="1"/>
</dbReference>
<dbReference type="InterPro" id="IPR006171">
    <property type="entry name" value="TOPRIM_dom"/>
</dbReference>
<dbReference type="SUPFAM" id="SSF117023">
    <property type="entry name" value="DNA primase DnaG, C-terminal domain"/>
    <property type="match status" value="1"/>
</dbReference>
<evidence type="ECO:0000256" key="1">
    <source>
        <dbReference type="ARBA" id="ARBA00022478"/>
    </source>
</evidence>
<evidence type="ECO:0000256" key="12">
    <source>
        <dbReference type="HAMAP-Rule" id="MF_00974"/>
    </source>
</evidence>
<dbReference type="CDD" id="cd03364">
    <property type="entry name" value="TOPRIM_DnaG_primases"/>
    <property type="match status" value="1"/>
</dbReference>
<evidence type="ECO:0000259" key="13">
    <source>
        <dbReference type="PROSITE" id="PS50880"/>
    </source>
</evidence>
<evidence type="ECO:0000256" key="4">
    <source>
        <dbReference type="ARBA" id="ARBA00022695"/>
    </source>
</evidence>
<dbReference type="InterPro" id="IPR016136">
    <property type="entry name" value="DNA_helicase_N/primase_C"/>
</dbReference>
<reference evidence="14 15" key="1">
    <citation type="submission" date="2024-04" db="EMBL/GenBank/DDBJ databases">
        <authorList>
            <person name="Abashina T."/>
            <person name="Shaikin A."/>
        </authorList>
    </citation>
    <scope>NUCLEOTIDE SEQUENCE [LARGE SCALE GENOMIC DNA]</scope>
    <source>
        <strain evidence="14 15">AAFK</strain>
    </source>
</reference>
<keyword evidence="15" id="KW-1185">Reference proteome</keyword>
<dbReference type="Gene3D" id="3.40.1360.10">
    <property type="match status" value="1"/>
</dbReference>
<keyword evidence="8 12" id="KW-0862">Zinc</keyword>
<keyword evidence="10 12" id="KW-0238">DNA-binding</keyword>
<keyword evidence="6 12" id="KW-0479">Metal-binding</keyword>
<dbReference type="InterPro" id="IPR037068">
    <property type="entry name" value="DNA_primase_core_N_sf"/>
</dbReference>
<evidence type="ECO:0000256" key="10">
    <source>
        <dbReference type="ARBA" id="ARBA00023125"/>
    </source>
</evidence>
<accession>A0ABU9D8R3</accession>
<dbReference type="InterPro" id="IPR030846">
    <property type="entry name" value="DnaG_bac"/>
</dbReference>
<evidence type="ECO:0000313" key="14">
    <source>
        <dbReference type="EMBL" id="MEK8089912.1"/>
    </source>
</evidence>
<dbReference type="PROSITE" id="PS50880">
    <property type="entry name" value="TOPRIM"/>
    <property type="match status" value="1"/>
</dbReference>